<dbReference type="RefSeq" id="WP_160745096.1">
    <property type="nucleotide sequence ID" value="NZ_WTYK01000001.1"/>
</dbReference>
<gene>
    <name evidence="3" type="ORF">GRI75_01135</name>
</gene>
<evidence type="ECO:0000256" key="2">
    <source>
        <dbReference type="SAM" id="SignalP"/>
    </source>
</evidence>
<evidence type="ECO:0008006" key="5">
    <source>
        <dbReference type="Google" id="ProtNLM"/>
    </source>
</evidence>
<keyword evidence="2" id="KW-0732">Signal</keyword>
<feature type="signal peptide" evidence="2">
    <location>
        <begin position="1"/>
        <end position="24"/>
    </location>
</feature>
<feature type="chain" id="PRO_5026122257" description="Secreted protein" evidence="2">
    <location>
        <begin position="25"/>
        <end position="92"/>
    </location>
</feature>
<dbReference type="OrthoDB" id="7582966at2"/>
<comment type="caution">
    <text evidence="3">The sequence shown here is derived from an EMBL/GenBank/DDBJ whole genome shotgun (WGS) entry which is preliminary data.</text>
</comment>
<reference evidence="3 4" key="1">
    <citation type="submission" date="2019-12" db="EMBL/GenBank/DDBJ databases">
        <title>Genomic-based taxomic classification of the family Erythrobacteraceae.</title>
        <authorList>
            <person name="Xu L."/>
        </authorList>
    </citation>
    <scope>NUCLEOTIDE SEQUENCE [LARGE SCALE GENOMIC DNA]</scope>
    <source>
        <strain evidence="3 4">MCCC 1K02066</strain>
    </source>
</reference>
<name>A0A6I4URT0_9SPHN</name>
<dbReference type="EMBL" id="WTYK01000001">
    <property type="protein sequence ID" value="MXP40247.1"/>
    <property type="molecule type" value="Genomic_DNA"/>
</dbReference>
<accession>A0A6I4URT0</accession>
<dbReference type="Proteomes" id="UP000469159">
    <property type="component" value="Unassembled WGS sequence"/>
</dbReference>
<proteinExistence type="predicted"/>
<sequence>MSRFHLASIALLASAVTTWAPVHAATAERSEAQEQQAEPDPVRCKDTMVIGSRIPVRVCRPKSEWDAEARALQEERRSNSRSGGRCGEVAKC</sequence>
<keyword evidence="4" id="KW-1185">Reference proteome</keyword>
<protein>
    <recommendedName>
        <fullName evidence="5">Secreted protein</fullName>
    </recommendedName>
</protein>
<feature type="region of interest" description="Disordered" evidence="1">
    <location>
        <begin position="73"/>
        <end position="92"/>
    </location>
</feature>
<evidence type="ECO:0000256" key="1">
    <source>
        <dbReference type="SAM" id="MobiDB-lite"/>
    </source>
</evidence>
<dbReference type="AlphaFoldDB" id="A0A6I4URT0"/>
<evidence type="ECO:0000313" key="4">
    <source>
        <dbReference type="Proteomes" id="UP000469159"/>
    </source>
</evidence>
<organism evidence="3 4">
    <name type="scientific">Croceibacterium soli</name>
    <dbReference type="NCBI Taxonomy" id="1739690"/>
    <lineage>
        <taxon>Bacteria</taxon>
        <taxon>Pseudomonadati</taxon>
        <taxon>Pseudomonadota</taxon>
        <taxon>Alphaproteobacteria</taxon>
        <taxon>Sphingomonadales</taxon>
        <taxon>Erythrobacteraceae</taxon>
        <taxon>Croceibacterium</taxon>
    </lineage>
</organism>
<evidence type="ECO:0000313" key="3">
    <source>
        <dbReference type="EMBL" id="MXP40247.1"/>
    </source>
</evidence>